<dbReference type="GO" id="GO:0002758">
    <property type="term" value="P:innate immune response-activating signaling pathway"/>
    <property type="evidence" value="ECO:0007669"/>
    <property type="project" value="UniProtKB-ARBA"/>
</dbReference>
<dbReference type="InterPro" id="IPR044974">
    <property type="entry name" value="Disease_R_plants"/>
</dbReference>
<dbReference type="PANTHER" id="PTHR23155:SF1230">
    <property type="entry name" value="OS09G0517200 PROTEIN"/>
    <property type="match status" value="1"/>
</dbReference>
<dbReference type="PANTHER" id="PTHR23155">
    <property type="entry name" value="DISEASE RESISTANCE PROTEIN RP"/>
    <property type="match status" value="1"/>
</dbReference>
<dbReference type="InterPro" id="IPR027417">
    <property type="entry name" value="P-loop_NTPase"/>
</dbReference>
<name>A0AAD8RK59_LOLMU</name>
<organism evidence="5 6">
    <name type="scientific">Lolium multiflorum</name>
    <name type="common">Italian ryegrass</name>
    <name type="synonym">Lolium perenne subsp. multiflorum</name>
    <dbReference type="NCBI Taxonomy" id="4521"/>
    <lineage>
        <taxon>Eukaryota</taxon>
        <taxon>Viridiplantae</taxon>
        <taxon>Streptophyta</taxon>
        <taxon>Embryophyta</taxon>
        <taxon>Tracheophyta</taxon>
        <taxon>Spermatophyta</taxon>
        <taxon>Magnoliopsida</taxon>
        <taxon>Liliopsida</taxon>
        <taxon>Poales</taxon>
        <taxon>Poaceae</taxon>
        <taxon>BOP clade</taxon>
        <taxon>Pooideae</taxon>
        <taxon>Poodae</taxon>
        <taxon>Poeae</taxon>
        <taxon>Poeae Chloroplast Group 2 (Poeae type)</taxon>
        <taxon>Loliodinae</taxon>
        <taxon>Loliinae</taxon>
        <taxon>Lolium</taxon>
    </lineage>
</organism>
<dbReference type="EMBL" id="JAUUTY010000005">
    <property type="protein sequence ID" value="KAK1626870.1"/>
    <property type="molecule type" value="Genomic_DNA"/>
</dbReference>
<protein>
    <recommendedName>
        <fullName evidence="7">NB-ARC domain-containing protein</fullName>
    </recommendedName>
</protein>
<evidence type="ECO:0000259" key="4">
    <source>
        <dbReference type="Pfam" id="PF23598"/>
    </source>
</evidence>
<keyword evidence="6" id="KW-1185">Reference proteome</keyword>
<keyword evidence="1" id="KW-0677">Repeat</keyword>
<dbReference type="AlphaFoldDB" id="A0AAD8RK59"/>
<dbReference type="FunFam" id="1.10.10.10:FF:000322">
    <property type="entry name" value="Probable disease resistance protein At1g63360"/>
    <property type="match status" value="1"/>
</dbReference>
<dbReference type="Gene3D" id="1.10.10.10">
    <property type="entry name" value="Winged helix-like DNA-binding domain superfamily/Winged helix DNA-binding domain"/>
    <property type="match status" value="1"/>
</dbReference>
<accession>A0AAD8RK59</accession>
<dbReference type="GO" id="GO:0009626">
    <property type="term" value="P:plant-type hypersensitive response"/>
    <property type="evidence" value="ECO:0007669"/>
    <property type="project" value="UniProtKB-ARBA"/>
</dbReference>
<keyword evidence="2" id="KW-0611">Plant defense</keyword>
<dbReference type="GO" id="GO:0043531">
    <property type="term" value="F:ADP binding"/>
    <property type="evidence" value="ECO:0007669"/>
    <property type="project" value="InterPro"/>
</dbReference>
<dbReference type="InterPro" id="IPR032675">
    <property type="entry name" value="LRR_dom_sf"/>
</dbReference>
<dbReference type="PRINTS" id="PR00364">
    <property type="entry name" value="DISEASERSIST"/>
</dbReference>
<dbReference type="SUPFAM" id="SSF52540">
    <property type="entry name" value="P-loop containing nucleoside triphosphate hydrolases"/>
    <property type="match status" value="1"/>
</dbReference>
<evidence type="ECO:0000313" key="5">
    <source>
        <dbReference type="EMBL" id="KAK1626870.1"/>
    </source>
</evidence>
<evidence type="ECO:0000256" key="2">
    <source>
        <dbReference type="ARBA" id="ARBA00022821"/>
    </source>
</evidence>
<dbReference type="InterPro" id="IPR058922">
    <property type="entry name" value="WHD_DRP"/>
</dbReference>
<dbReference type="Proteomes" id="UP001231189">
    <property type="component" value="Unassembled WGS sequence"/>
</dbReference>
<reference evidence="5" key="1">
    <citation type="submission" date="2023-07" db="EMBL/GenBank/DDBJ databases">
        <title>A chromosome-level genome assembly of Lolium multiflorum.</title>
        <authorList>
            <person name="Chen Y."/>
            <person name="Copetti D."/>
            <person name="Kolliker R."/>
            <person name="Studer B."/>
        </authorList>
    </citation>
    <scope>NUCLEOTIDE SEQUENCE</scope>
    <source>
        <strain evidence="5">02402/16</strain>
        <tissue evidence="5">Leaf</tissue>
    </source>
</reference>
<evidence type="ECO:0000259" key="3">
    <source>
        <dbReference type="Pfam" id="PF23559"/>
    </source>
</evidence>
<dbReference type="Pfam" id="PF23559">
    <property type="entry name" value="WHD_DRP"/>
    <property type="match status" value="1"/>
</dbReference>
<dbReference type="InterPro" id="IPR042197">
    <property type="entry name" value="Apaf_helical"/>
</dbReference>
<feature type="domain" description="Disease resistance R13L4/SHOC-2-like LRR" evidence="4">
    <location>
        <begin position="342"/>
        <end position="557"/>
    </location>
</feature>
<evidence type="ECO:0000256" key="1">
    <source>
        <dbReference type="ARBA" id="ARBA00022737"/>
    </source>
</evidence>
<proteinExistence type="predicted"/>
<sequence>MDKMEEQASLILKRCRGLPLAISAIGGLLANRPKTRMEWIKLHEHLGAELESDLRDIIKVIASSYEGLPYNLKSIFLYLSIFPENHEIRSTRLLRRWMAEGYIAKRIDMPVEEVGERFYNELINRSMIEPFKKKIIPGSRVDHCRIHSMVLQMILSKAVEENQLFLIEKQCKEVPRSKIRHLVISRWNMDKKLKNINLSYIRSLTIFGDCPASLISPKMRLLRVLDLEDTTNVKNEDLRHIGDLPHLRYLSLRGTHISKLPSSVQNLRWLETLDIQGTQVTRLPHGIVKLEKLRYLLAGVKFSRDLLQKETDNKKKNLLGNMASVLCCNSSHRKAYNMYQLSVRAPKGIDKLTNLHMLGAFNVGQGNGVARRLEQLTDLQRLGVTVTGLTEKGCQELCQSIGKLSRLQKLEVRSRSLEFLAKMDELEPPKHLASLKLLGDLSLLPTWITSLNDLTKLKLLGTNLVQAQVDTLGSLRSMAFLGLWEKSYKGESLRFSAGNFPKLKFLDIDGLEKIEKVTIEKGSMPQLEKLWVNNCIELCNNSDGLSGVPDLENLDELLLKKCGEKENLMEILQGHVSRHNRRPKFLIGKIVRTSSKPSTSAAAEQQ</sequence>
<feature type="domain" description="Disease resistance R13L4/SHOC-2-like LRR" evidence="4">
    <location>
        <begin position="201"/>
        <end position="299"/>
    </location>
</feature>
<dbReference type="Gene3D" id="1.10.8.430">
    <property type="entry name" value="Helical domain of apoptotic protease-activating factors"/>
    <property type="match status" value="1"/>
</dbReference>
<dbReference type="InterPro" id="IPR036388">
    <property type="entry name" value="WH-like_DNA-bd_sf"/>
</dbReference>
<dbReference type="GO" id="GO:0042742">
    <property type="term" value="P:defense response to bacterium"/>
    <property type="evidence" value="ECO:0007669"/>
    <property type="project" value="UniProtKB-ARBA"/>
</dbReference>
<gene>
    <name evidence="5" type="ORF">QYE76_001185</name>
</gene>
<evidence type="ECO:0000313" key="6">
    <source>
        <dbReference type="Proteomes" id="UP001231189"/>
    </source>
</evidence>
<dbReference type="InterPro" id="IPR055414">
    <property type="entry name" value="LRR_R13L4/SHOC2-like"/>
</dbReference>
<evidence type="ECO:0008006" key="7">
    <source>
        <dbReference type="Google" id="ProtNLM"/>
    </source>
</evidence>
<comment type="caution">
    <text evidence="5">The sequence shown here is derived from an EMBL/GenBank/DDBJ whole genome shotgun (WGS) entry which is preliminary data.</text>
</comment>
<feature type="domain" description="Disease resistance protein winged helix" evidence="3">
    <location>
        <begin position="81"/>
        <end position="154"/>
    </location>
</feature>
<dbReference type="Gene3D" id="3.80.10.10">
    <property type="entry name" value="Ribonuclease Inhibitor"/>
    <property type="match status" value="1"/>
</dbReference>
<dbReference type="SUPFAM" id="SSF52047">
    <property type="entry name" value="RNI-like"/>
    <property type="match status" value="1"/>
</dbReference>
<dbReference type="Pfam" id="PF23598">
    <property type="entry name" value="LRR_14"/>
    <property type="match status" value="2"/>
</dbReference>